<keyword evidence="2" id="KW-1185">Reference proteome</keyword>
<dbReference type="AlphaFoldDB" id="A0A9Q3EDF3"/>
<reference evidence="1" key="1">
    <citation type="submission" date="2021-03" db="EMBL/GenBank/DDBJ databases">
        <title>Draft genome sequence of rust myrtle Austropuccinia psidii MF-1, a brazilian biotype.</title>
        <authorList>
            <person name="Quecine M.C."/>
            <person name="Pachon D.M.R."/>
            <person name="Bonatelli M.L."/>
            <person name="Correr F.H."/>
            <person name="Franceschini L.M."/>
            <person name="Leite T.F."/>
            <person name="Margarido G.R.A."/>
            <person name="Almeida C.A."/>
            <person name="Ferrarezi J.A."/>
            <person name="Labate C.A."/>
        </authorList>
    </citation>
    <scope>NUCLEOTIDE SEQUENCE</scope>
    <source>
        <strain evidence="1">MF-1</strain>
    </source>
</reference>
<proteinExistence type="predicted"/>
<accession>A0A9Q3EDF3</accession>
<name>A0A9Q3EDF3_9BASI</name>
<gene>
    <name evidence="1" type="ORF">O181_056830</name>
</gene>
<organism evidence="1 2">
    <name type="scientific">Austropuccinia psidii MF-1</name>
    <dbReference type="NCBI Taxonomy" id="1389203"/>
    <lineage>
        <taxon>Eukaryota</taxon>
        <taxon>Fungi</taxon>
        <taxon>Dikarya</taxon>
        <taxon>Basidiomycota</taxon>
        <taxon>Pucciniomycotina</taxon>
        <taxon>Pucciniomycetes</taxon>
        <taxon>Pucciniales</taxon>
        <taxon>Sphaerophragmiaceae</taxon>
        <taxon>Austropuccinia</taxon>
    </lineage>
</organism>
<sequence>MSWRSNQIDEILKLLDKGYKQLSSTPRAKRDHNNKLQKLTTDTHIAKAPGFGSIPNKIPSNWVAPDAMASLTEVEKGGIKLQEPLDLSPAIEHLRSITRRPTVTQSFFIQR</sequence>
<dbReference type="EMBL" id="AVOT02025691">
    <property type="protein sequence ID" value="MBW0517115.1"/>
    <property type="molecule type" value="Genomic_DNA"/>
</dbReference>
<dbReference type="Proteomes" id="UP000765509">
    <property type="component" value="Unassembled WGS sequence"/>
</dbReference>
<protein>
    <submittedName>
        <fullName evidence="1">Uncharacterized protein</fullName>
    </submittedName>
</protein>
<evidence type="ECO:0000313" key="1">
    <source>
        <dbReference type="EMBL" id="MBW0517115.1"/>
    </source>
</evidence>
<comment type="caution">
    <text evidence="1">The sequence shown here is derived from an EMBL/GenBank/DDBJ whole genome shotgun (WGS) entry which is preliminary data.</text>
</comment>
<evidence type="ECO:0000313" key="2">
    <source>
        <dbReference type="Proteomes" id="UP000765509"/>
    </source>
</evidence>